<gene>
    <name evidence="1" type="ORF">FHS26_005833</name>
</gene>
<dbReference type="EMBL" id="JACHXH010000027">
    <property type="protein sequence ID" value="MBB3138063.1"/>
    <property type="molecule type" value="Genomic_DNA"/>
</dbReference>
<dbReference type="Proteomes" id="UP000518315">
    <property type="component" value="Unassembled WGS sequence"/>
</dbReference>
<sequence>MADFEALPPVVCAAYMTGAFQSVNTMTTEKTRKISFVAESRYMKEGLCDDERPGYKAA</sequence>
<name>A0A7W5G2B7_9HYPH</name>
<protein>
    <submittedName>
        <fullName evidence="1">Uncharacterized protein</fullName>
    </submittedName>
</protein>
<dbReference type="RefSeq" id="WP_165504850.1">
    <property type="nucleotide sequence ID" value="NZ_JACHXH010000027.1"/>
</dbReference>
<evidence type="ECO:0000313" key="1">
    <source>
        <dbReference type="EMBL" id="MBB3138063.1"/>
    </source>
</evidence>
<keyword evidence="2" id="KW-1185">Reference proteome</keyword>
<proteinExistence type="predicted"/>
<reference evidence="1 2" key="1">
    <citation type="submission" date="2020-08" db="EMBL/GenBank/DDBJ databases">
        <title>Genomic Encyclopedia of Type Strains, Phase III (KMG-III): the genomes of soil and plant-associated and newly described type strains.</title>
        <authorList>
            <person name="Whitman W."/>
        </authorList>
    </citation>
    <scope>NUCLEOTIDE SEQUENCE [LARGE SCALE GENOMIC DNA]</scope>
    <source>
        <strain evidence="1 2">CECT 4113</strain>
    </source>
</reference>
<accession>A0A7W5G2B7</accession>
<organism evidence="1 2">
    <name type="scientific">Rhizobium pisi</name>
    <dbReference type="NCBI Taxonomy" id="574561"/>
    <lineage>
        <taxon>Bacteria</taxon>
        <taxon>Pseudomonadati</taxon>
        <taxon>Pseudomonadota</taxon>
        <taxon>Alphaproteobacteria</taxon>
        <taxon>Hyphomicrobiales</taxon>
        <taxon>Rhizobiaceae</taxon>
        <taxon>Rhizobium/Agrobacterium group</taxon>
        <taxon>Rhizobium</taxon>
    </lineage>
</organism>
<comment type="caution">
    <text evidence="1">The sequence shown here is derived from an EMBL/GenBank/DDBJ whole genome shotgun (WGS) entry which is preliminary data.</text>
</comment>
<dbReference type="AlphaFoldDB" id="A0A7W5G2B7"/>
<evidence type="ECO:0000313" key="2">
    <source>
        <dbReference type="Proteomes" id="UP000518315"/>
    </source>
</evidence>